<dbReference type="PANTHER" id="PTHR18952">
    <property type="entry name" value="CARBONIC ANHYDRASE"/>
    <property type="match status" value="1"/>
</dbReference>
<evidence type="ECO:0000256" key="13">
    <source>
        <dbReference type="RuleBase" id="RU367011"/>
    </source>
</evidence>
<keyword evidence="10" id="KW-0449">Lipoprotein</keyword>
<sequence>MLVHLSSPSGREIMGFLNFLVLLSLYFAAAASEGESHWCYLSQRCQSQHCLEPRHWVQEFEECGKSQQSPINILTNDVKYDWDLKPFKFEKYNAKPEKPWTVVNNGHTVQVQLDGTAKIESGGLQGKYKAVQFHFHWGDSEGEKSRVSPGSEHSIDGERYAMELHIVHIKENFQTIQEALSKNGVAVLGFFIKDGNENEFYEPFISKLKDIPFNGNETEMGALCLEALIPKKSALDSFYRYTGSLTTPGCNEGVTWTLFETPIELSLRQIQEFWMKLYFDTDKEWPMVDNFRPTQPVGERIVYKSDSNALLAPGKILLLIPTATYFALTLIQ</sequence>
<keyword evidence="5" id="KW-0472">Membrane</keyword>
<dbReference type="AlphaFoldDB" id="A0AA35LEU1"/>
<evidence type="ECO:0000256" key="11">
    <source>
        <dbReference type="ARBA" id="ARBA00045603"/>
    </source>
</evidence>
<dbReference type="GO" id="GO:0005886">
    <property type="term" value="C:plasma membrane"/>
    <property type="evidence" value="ECO:0007669"/>
    <property type="project" value="UniProtKB-SubCell"/>
</dbReference>
<accession>A0AA35LEU1</accession>
<dbReference type="Gene3D" id="3.10.200.10">
    <property type="entry name" value="Alpha carbonic anhydrase"/>
    <property type="match status" value="1"/>
</dbReference>
<keyword evidence="7 13" id="KW-0862">Zinc</keyword>
<dbReference type="GO" id="GO:0098552">
    <property type="term" value="C:side of membrane"/>
    <property type="evidence" value="ECO:0007669"/>
    <property type="project" value="UniProtKB-KW"/>
</dbReference>
<dbReference type="PANTHER" id="PTHR18952:SF95">
    <property type="entry name" value="CARBONIC ANHYDRASE 4"/>
    <property type="match status" value="1"/>
</dbReference>
<evidence type="ECO:0000313" key="15">
    <source>
        <dbReference type="EMBL" id="CAI5794839.1"/>
    </source>
</evidence>
<keyword evidence="9 13" id="KW-0456">Lyase</keyword>
<dbReference type="FunFam" id="3.10.200.10:FF:000003">
    <property type="entry name" value="Carbonic anhydrase 12"/>
    <property type="match status" value="1"/>
</dbReference>
<dbReference type="InterPro" id="IPR036398">
    <property type="entry name" value="CA_dom_sf"/>
</dbReference>
<dbReference type="GO" id="GO:0008270">
    <property type="term" value="F:zinc ion binding"/>
    <property type="evidence" value="ECO:0007669"/>
    <property type="project" value="UniProtKB-UniRule"/>
</dbReference>
<dbReference type="Pfam" id="PF00194">
    <property type="entry name" value="Carb_anhydrase"/>
    <property type="match status" value="1"/>
</dbReference>
<dbReference type="InterPro" id="IPR023561">
    <property type="entry name" value="Carbonic_anhydrase_a-class"/>
</dbReference>
<proteinExistence type="inferred from homology"/>
<evidence type="ECO:0000256" key="4">
    <source>
        <dbReference type="ARBA" id="ARBA00022475"/>
    </source>
</evidence>
<evidence type="ECO:0000256" key="10">
    <source>
        <dbReference type="ARBA" id="ARBA00023288"/>
    </source>
</evidence>
<evidence type="ECO:0000256" key="8">
    <source>
        <dbReference type="ARBA" id="ARBA00023180"/>
    </source>
</evidence>
<comment type="function">
    <text evidence="13">Reversible hydration of carbon dioxide.</text>
</comment>
<evidence type="ECO:0000256" key="9">
    <source>
        <dbReference type="ARBA" id="ARBA00023239"/>
    </source>
</evidence>
<comment type="catalytic activity">
    <reaction evidence="12">
        <text>hydrogencarbonate + H(+) = CO2 + H2O</text>
        <dbReference type="Rhea" id="RHEA:10748"/>
        <dbReference type="ChEBI" id="CHEBI:15377"/>
        <dbReference type="ChEBI" id="CHEBI:15378"/>
        <dbReference type="ChEBI" id="CHEBI:16526"/>
        <dbReference type="ChEBI" id="CHEBI:17544"/>
        <dbReference type="EC" id="4.2.1.1"/>
    </reaction>
    <physiologicalReaction direction="left-to-right" evidence="12">
        <dbReference type="Rhea" id="RHEA:10749"/>
    </physiologicalReaction>
    <physiologicalReaction direction="right-to-left" evidence="12">
        <dbReference type="Rhea" id="RHEA:10750"/>
    </physiologicalReaction>
</comment>
<keyword evidence="8" id="KW-0325">Glycoprotein</keyword>
<evidence type="ECO:0000256" key="12">
    <source>
        <dbReference type="ARBA" id="ARBA00049061"/>
    </source>
</evidence>
<feature type="domain" description="Alpha-carbonic anhydrase" evidence="14">
    <location>
        <begin position="36"/>
        <end position="306"/>
    </location>
</feature>
<evidence type="ECO:0000313" key="16">
    <source>
        <dbReference type="Proteomes" id="UP001178461"/>
    </source>
</evidence>
<evidence type="ECO:0000256" key="6">
    <source>
        <dbReference type="ARBA" id="ARBA00022723"/>
    </source>
</evidence>
<evidence type="ECO:0000256" key="3">
    <source>
        <dbReference type="ARBA" id="ARBA00011736"/>
    </source>
</evidence>
<dbReference type="SUPFAM" id="SSF51069">
    <property type="entry name" value="Carbonic anhydrase"/>
    <property type="match status" value="1"/>
</dbReference>
<evidence type="ECO:0000256" key="7">
    <source>
        <dbReference type="ARBA" id="ARBA00022833"/>
    </source>
</evidence>
<keyword evidence="6 13" id="KW-0479">Metal-binding</keyword>
<dbReference type="EC" id="4.2.1.1" evidence="13"/>
<comment type="cofactor">
    <cofactor evidence="13">
        <name>Zn(2+)</name>
        <dbReference type="ChEBI" id="CHEBI:29105"/>
    </cofactor>
</comment>
<evidence type="ECO:0000256" key="5">
    <source>
        <dbReference type="ARBA" id="ARBA00022622"/>
    </source>
</evidence>
<comment type="function">
    <text evidence="11">Catalyzes the reversible hydration of carbon dioxide into bicarbonate and protons and thus is essential to maintaining intracellular and extracellular pH. May stimulate the sodium/bicarbonate transporter activity of SLC4A4 that acts in pH homeostasis. It is essential for acid overload removal from the retina and retina epithelium, and acid release in the choriocapillaris in the choroid.</text>
</comment>
<gene>
    <name evidence="15" type="ORF">PODLI_1B014293</name>
</gene>
<comment type="similarity">
    <text evidence="2 13">Belongs to the alpha-carbonic anhydrase family.</text>
</comment>
<keyword evidence="4" id="KW-1003">Cell membrane</keyword>
<dbReference type="GO" id="GO:0004089">
    <property type="term" value="F:carbonate dehydratase activity"/>
    <property type="evidence" value="ECO:0007669"/>
    <property type="project" value="UniProtKB-UniRule"/>
</dbReference>
<keyword evidence="5" id="KW-0336">GPI-anchor</keyword>
<name>A0AA35LEU1_9SAUR</name>
<organism evidence="15 16">
    <name type="scientific">Podarcis lilfordi</name>
    <name type="common">Lilford's wall lizard</name>
    <dbReference type="NCBI Taxonomy" id="74358"/>
    <lineage>
        <taxon>Eukaryota</taxon>
        <taxon>Metazoa</taxon>
        <taxon>Chordata</taxon>
        <taxon>Craniata</taxon>
        <taxon>Vertebrata</taxon>
        <taxon>Euteleostomi</taxon>
        <taxon>Lepidosauria</taxon>
        <taxon>Squamata</taxon>
        <taxon>Bifurcata</taxon>
        <taxon>Unidentata</taxon>
        <taxon>Episquamata</taxon>
        <taxon>Laterata</taxon>
        <taxon>Lacertibaenia</taxon>
        <taxon>Lacertidae</taxon>
        <taxon>Podarcis</taxon>
    </lineage>
</organism>
<protein>
    <recommendedName>
        <fullName evidence="13">Carbonic anhydrase</fullName>
        <ecNumber evidence="13">4.2.1.1</ecNumber>
    </recommendedName>
</protein>
<evidence type="ECO:0000256" key="2">
    <source>
        <dbReference type="ARBA" id="ARBA00010718"/>
    </source>
</evidence>
<feature type="chain" id="PRO_5041480692" description="Carbonic anhydrase" evidence="13">
    <location>
        <begin position="32"/>
        <end position="332"/>
    </location>
</feature>
<feature type="signal peptide" evidence="13">
    <location>
        <begin position="1"/>
        <end position="31"/>
    </location>
</feature>
<dbReference type="InterPro" id="IPR018338">
    <property type="entry name" value="Carbonic_anhydrase_a-class_CS"/>
</dbReference>
<reference evidence="15" key="1">
    <citation type="submission" date="2022-12" db="EMBL/GenBank/DDBJ databases">
        <authorList>
            <person name="Alioto T."/>
            <person name="Alioto T."/>
            <person name="Gomez Garrido J."/>
        </authorList>
    </citation>
    <scope>NUCLEOTIDE SEQUENCE</scope>
</reference>
<comment type="subcellular location">
    <subcellularLocation>
        <location evidence="1">Cell membrane</location>
        <topology evidence="1">Lipid-anchor</topology>
        <topology evidence="1">GPI-anchor</topology>
    </subcellularLocation>
</comment>
<keyword evidence="16" id="KW-1185">Reference proteome</keyword>
<dbReference type="PROSITE" id="PS51144">
    <property type="entry name" value="ALPHA_CA_2"/>
    <property type="match status" value="1"/>
</dbReference>
<keyword evidence="13" id="KW-0732">Signal</keyword>
<dbReference type="SMART" id="SM01057">
    <property type="entry name" value="Carb_anhydrase"/>
    <property type="match status" value="1"/>
</dbReference>
<dbReference type="Proteomes" id="UP001178461">
    <property type="component" value="Chromosome 15"/>
</dbReference>
<dbReference type="InterPro" id="IPR001148">
    <property type="entry name" value="CA_dom"/>
</dbReference>
<evidence type="ECO:0000256" key="1">
    <source>
        <dbReference type="ARBA" id="ARBA00004609"/>
    </source>
</evidence>
<dbReference type="PROSITE" id="PS00162">
    <property type="entry name" value="ALPHA_CA_1"/>
    <property type="match status" value="1"/>
</dbReference>
<comment type="subunit">
    <text evidence="3">Interacts with SLC4A4.</text>
</comment>
<dbReference type="EMBL" id="OX395141">
    <property type="protein sequence ID" value="CAI5794839.1"/>
    <property type="molecule type" value="Genomic_DNA"/>
</dbReference>
<evidence type="ECO:0000259" key="14">
    <source>
        <dbReference type="PROSITE" id="PS51144"/>
    </source>
</evidence>